<dbReference type="InterPro" id="IPR005821">
    <property type="entry name" value="Ion_trans_dom"/>
</dbReference>
<dbReference type="PANTHER" id="PTHR10582:SF33">
    <property type="entry name" value="TRANSIENT RECEPTOR POTENTIAL CHANNEL PYREXIA"/>
    <property type="match status" value="1"/>
</dbReference>
<feature type="transmembrane region" description="Helical" evidence="7">
    <location>
        <begin position="399"/>
        <end position="418"/>
    </location>
</feature>
<evidence type="ECO:0000256" key="4">
    <source>
        <dbReference type="ARBA" id="ARBA00022989"/>
    </source>
</evidence>
<feature type="transmembrane region" description="Helical" evidence="7">
    <location>
        <begin position="359"/>
        <end position="387"/>
    </location>
</feature>
<feature type="transmembrane region" description="Helical" evidence="7">
    <location>
        <begin position="318"/>
        <end position="339"/>
    </location>
</feature>
<evidence type="ECO:0000313" key="10">
    <source>
        <dbReference type="RefSeq" id="XP_065663250.1"/>
    </source>
</evidence>
<keyword evidence="9" id="KW-1185">Reference proteome</keyword>
<dbReference type="InterPro" id="IPR024862">
    <property type="entry name" value="TRPV"/>
</dbReference>
<evidence type="ECO:0000259" key="8">
    <source>
        <dbReference type="Pfam" id="PF00520"/>
    </source>
</evidence>
<evidence type="ECO:0000313" key="9">
    <source>
        <dbReference type="Proteomes" id="UP001652625"/>
    </source>
</evidence>
<evidence type="ECO:0000256" key="1">
    <source>
        <dbReference type="ARBA" id="ARBA00004141"/>
    </source>
</evidence>
<reference evidence="10" key="1">
    <citation type="submission" date="2025-08" db="UniProtKB">
        <authorList>
            <consortium name="RefSeq"/>
        </authorList>
    </citation>
    <scope>IDENTIFICATION</scope>
</reference>
<keyword evidence="3" id="KW-0677">Repeat</keyword>
<dbReference type="PANTHER" id="PTHR10582">
    <property type="entry name" value="TRANSIENT RECEPTOR POTENTIAL ION CHANNEL PROTEIN"/>
    <property type="match status" value="1"/>
</dbReference>
<gene>
    <name evidence="10" type="primary">LOC100211654</name>
</gene>
<accession>A0ABM4CN62</accession>
<keyword evidence="2 7" id="KW-0812">Transmembrane</keyword>
<feature type="transmembrane region" description="Helical" evidence="7">
    <location>
        <begin position="96"/>
        <end position="118"/>
    </location>
</feature>
<evidence type="ECO:0000256" key="6">
    <source>
        <dbReference type="SAM" id="MobiDB-lite"/>
    </source>
</evidence>
<name>A0ABM4CN62_HYDVU</name>
<evidence type="ECO:0000256" key="3">
    <source>
        <dbReference type="ARBA" id="ARBA00022737"/>
    </source>
</evidence>
<dbReference type="RefSeq" id="XP_065663250.1">
    <property type="nucleotide sequence ID" value="XM_065807178.1"/>
</dbReference>
<dbReference type="GeneID" id="100211654"/>
<proteinExistence type="predicted"/>
<evidence type="ECO:0000256" key="5">
    <source>
        <dbReference type="ARBA" id="ARBA00023136"/>
    </source>
</evidence>
<keyword evidence="4 7" id="KW-1133">Transmembrane helix</keyword>
<dbReference type="Proteomes" id="UP001652625">
    <property type="component" value="Chromosome 10"/>
</dbReference>
<sequence>MPCLTHLIEKLPDVAAEALDQFQKINKGTRTTFFYLSYLEKKKWKMNRKLLKKSHRMVFVREPLEVIVKYKDLTLIMHPVIQRLIQKKTQLFGRRYFIFMFLINLLFTVLWTALTVTLPHHNFVSSPLTNSNQSATTNPNPTMTNLGITNSTSESITTNFIGSTSITSTDFIRSSSDSITSLNYVSTNISSTDFTILSSTTSTGSNSFTSTTSTNSTNSSESNSASIFPVEFYTPYNQNSWRFVLEILGLLLAVYFFIQTRIQFMIVKRNFKDFKVSRLQELRRDMNFCHPRWPQEQKVINEEEVNIKSETMGSFYDVWFILDVLCYVGLAFLSITRIMLISLEEVDNKYLITLKAHYYAFPVILFIIWLRFMSAFRPFITLGPFIAMFGCIAEETVKFAFLFMEFLIPYACAIWIVFGGPHEVFQSSQYPYTYFDDVMFELLRMTVTDNFNYAPLYTYNAPTLAVSGTVGSTEKIVAQIITGTFFALMSITLMNLYIGLLSNTFSRVFSNATATAYMLQAEALVIAEKKMRKKDRNTVQKTIAKKCSPEVVYEQVDEEDTNQVLAMLEKIGRQLDFIQKFQVDLKMKTDYLVDEGALVLTEHKKLLKDLSSSLQSMSK</sequence>
<feature type="transmembrane region" description="Helical" evidence="7">
    <location>
        <begin position="476"/>
        <end position="498"/>
    </location>
</feature>
<keyword evidence="5 7" id="KW-0472">Membrane</keyword>
<evidence type="ECO:0000256" key="2">
    <source>
        <dbReference type="ARBA" id="ARBA00022692"/>
    </source>
</evidence>
<feature type="region of interest" description="Disordered" evidence="6">
    <location>
        <begin position="200"/>
        <end position="223"/>
    </location>
</feature>
<protein>
    <submittedName>
        <fullName evidence="10">Uncharacterized protein LOC100211654 isoform X2</fullName>
    </submittedName>
</protein>
<comment type="subcellular location">
    <subcellularLocation>
        <location evidence="1">Membrane</location>
        <topology evidence="1">Multi-pass membrane protein</topology>
    </subcellularLocation>
</comment>
<dbReference type="Pfam" id="PF00520">
    <property type="entry name" value="Ion_trans"/>
    <property type="match status" value="1"/>
</dbReference>
<evidence type="ECO:0000256" key="7">
    <source>
        <dbReference type="SAM" id="Phobius"/>
    </source>
</evidence>
<feature type="transmembrane region" description="Helical" evidence="7">
    <location>
        <begin position="240"/>
        <end position="258"/>
    </location>
</feature>
<feature type="domain" description="Ion transport" evidence="8">
    <location>
        <begin position="226"/>
        <end position="509"/>
    </location>
</feature>
<organism evidence="9 10">
    <name type="scientific">Hydra vulgaris</name>
    <name type="common">Hydra</name>
    <name type="synonym">Hydra attenuata</name>
    <dbReference type="NCBI Taxonomy" id="6087"/>
    <lineage>
        <taxon>Eukaryota</taxon>
        <taxon>Metazoa</taxon>
        <taxon>Cnidaria</taxon>
        <taxon>Hydrozoa</taxon>
        <taxon>Hydroidolina</taxon>
        <taxon>Anthoathecata</taxon>
        <taxon>Aplanulata</taxon>
        <taxon>Hydridae</taxon>
        <taxon>Hydra</taxon>
    </lineage>
</organism>